<gene>
    <name evidence="4" type="ORF">GCM10009606_45080</name>
</gene>
<sequence>MDIALVIPLEGERVHLVEQYRRPVDARSWEFPSGDVEVGESPTDAAAQELREETGLVAGSLVPLGVVDVHPSTLSDRCHVVLATGLVAGPPDRDAGEQDMRSAWFTRSELHTMVRDGVLADAKSLAAYALLLVREA</sequence>
<dbReference type="InterPro" id="IPR015797">
    <property type="entry name" value="NUDIX_hydrolase-like_dom_sf"/>
</dbReference>
<feature type="domain" description="Nudix hydrolase" evidence="3">
    <location>
        <begin position="1"/>
        <end position="127"/>
    </location>
</feature>
<dbReference type="Gene3D" id="3.90.79.10">
    <property type="entry name" value="Nucleoside Triphosphate Pyrophosphohydrolase"/>
    <property type="match status" value="1"/>
</dbReference>
<dbReference type="InterPro" id="IPR020476">
    <property type="entry name" value="Nudix_hydrolase"/>
</dbReference>
<evidence type="ECO:0000313" key="5">
    <source>
        <dbReference type="Proteomes" id="UP001499979"/>
    </source>
</evidence>
<evidence type="ECO:0000256" key="2">
    <source>
        <dbReference type="ARBA" id="ARBA00022801"/>
    </source>
</evidence>
<organism evidence="4 5">
    <name type="scientific">Nocardioides aquiterrae</name>
    <dbReference type="NCBI Taxonomy" id="203799"/>
    <lineage>
        <taxon>Bacteria</taxon>
        <taxon>Bacillati</taxon>
        <taxon>Actinomycetota</taxon>
        <taxon>Actinomycetes</taxon>
        <taxon>Propionibacteriales</taxon>
        <taxon>Nocardioidaceae</taxon>
        <taxon>Nocardioides</taxon>
    </lineage>
</organism>
<comment type="cofactor">
    <cofactor evidence="1">
        <name>Mg(2+)</name>
        <dbReference type="ChEBI" id="CHEBI:18420"/>
    </cofactor>
</comment>
<evidence type="ECO:0000313" key="4">
    <source>
        <dbReference type="EMBL" id="GAA1162138.1"/>
    </source>
</evidence>
<keyword evidence="5" id="KW-1185">Reference proteome</keyword>
<evidence type="ECO:0000259" key="3">
    <source>
        <dbReference type="PROSITE" id="PS51462"/>
    </source>
</evidence>
<dbReference type="Proteomes" id="UP001499979">
    <property type="component" value="Unassembled WGS sequence"/>
</dbReference>
<dbReference type="RefSeq" id="WP_343910473.1">
    <property type="nucleotide sequence ID" value="NZ_BAAAJE010000030.1"/>
</dbReference>
<reference evidence="5" key="1">
    <citation type="journal article" date="2019" name="Int. J. Syst. Evol. Microbiol.">
        <title>The Global Catalogue of Microorganisms (GCM) 10K type strain sequencing project: providing services to taxonomists for standard genome sequencing and annotation.</title>
        <authorList>
            <consortium name="The Broad Institute Genomics Platform"/>
            <consortium name="The Broad Institute Genome Sequencing Center for Infectious Disease"/>
            <person name="Wu L."/>
            <person name="Ma J."/>
        </authorList>
    </citation>
    <scope>NUCLEOTIDE SEQUENCE [LARGE SCALE GENOMIC DNA]</scope>
    <source>
        <strain evidence="5">JCM 11813</strain>
    </source>
</reference>
<dbReference type="SUPFAM" id="SSF55811">
    <property type="entry name" value="Nudix"/>
    <property type="match status" value="1"/>
</dbReference>
<dbReference type="CDD" id="cd24161">
    <property type="entry name" value="NUDIX_ADPRase_Ndx2"/>
    <property type="match status" value="1"/>
</dbReference>
<protein>
    <recommendedName>
        <fullName evidence="3">Nudix hydrolase domain-containing protein</fullName>
    </recommendedName>
</protein>
<name>A0ABP4FCJ2_9ACTN</name>
<comment type="caution">
    <text evidence="4">The sequence shown here is derived from an EMBL/GenBank/DDBJ whole genome shotgun (WGS) entry which is preliminary data.</text>
</comment>
<keyword evidence="2" id="KW-0378">Hydrolase</keyword>
<dbReference type="InterPro" id="IPR000086">
    <property type="entry name" value="NUDIX_hydrolase_dom"/>
</dbReference>
<dbReference type="PROSITE" id="PS51462">
    <property type="entry name" value="NUDIX"/>
    <property type="match status" value="1"/>
</dbReference>
<dbReference type="Pfam" id="PF00293">
    <property type="entry name" value="NUDIX"/>
    <property type="match status" value="1"/>
</dbReference>
<dbReference type="PANTHER" id="PTHR11839">
    <property type="entry name" value="UDP/ADP-SUGAR PYROPHOSPHATASE"/>
    <property type="match status" value="1"/>
</dbReference>
<dbReference type="EMBL" id="BAAAJE010000030">
    <property type="protein sequence ID" value="GAA1162138.1"/>
    <property type="molecule type" value="Genomic_DNA"/>
</dbReference>
<proteinExistence type="predicted"/>
<dbReference type="PANTHER" id="PTHR11839:SF18">
    <property type="entry name" value="NUDIX HYDROLASE DOMAIN-CONTAINING PROTEIN"/>
    <property type="match status" value="1"/>
</dbReference>
<accession>A0ABP4FCJ2</accession>
<evidence type="ECO:0000256" key="1">
    <source>
        <dbReference type="ARBA" id="ARBA00001946"/>
    </source>
</evidence>
<dbReference type="PRINTS" id="PR00502">
    <property type="entry name" value="NUDIXFAMILY"/>
</dbReference>